<keyword evidence="2" id="KW-0808">Transferase</keyword>
<protein>
    <submittedName>
        <fullName evidence="3">Polymer biosynthesis protein, WecB/TagA/CpsF family</fullName>
    </submittedName>
</protein>
<evidence type="ECO:0000256" key="1">
    <source>
        <dbReference type="ARBA" id="ARBA00022676"/>
    </source>
</evidence>
<dbReference type="RefSeq" id="WP_089996852.1">
    <property type="nucleotide sequence ID" value="NZ_FOIZ01000002.1"/>
</dbReference>
<dbReference type="STRING" id="364200.SAMN04488515_3188"/>
<dbReference type="Proteomes" id="UP000199167">
    <property type="component" value="Unassembled WGS sequence"/>
</dbReference>
<dbReference type="GO" id="GO:0016758">
    <property type="term" value="F:hexosyltransferase activity"/>
    <property type="evidence" value="ECO:0007669"/>
    <property type="project" value="TreeGrafter"/>
</dbReference>
<evidence type="ECO:0000256" key="2">
    <source>
        <dbReference type="ARBA" id="ARBA00022679"/>
    </source>
</evidence>
<dbReference type="PANTHER" id="PTHR34136:SF1">
    <property type="entry name" value="UDP-N-ACETYL-D-MANNOSAMINURONIC ACID TRANSFERASE"/>
    <property type="match status" value="1"/>
</dbReference>
<dbReference type="NCBIfam" id="TIGR00696">
    <property type="entry name" value="wecG_tagA_cpsF"/>
    <property type="match status" value="1"/>
</dbReference>
<dbReference type="PANTHER" id="PTHR34136">
    <property type="match status" value="1"/>
</dbReference>
<name>A0A1I0RSP3_9RHOB</name>
<evidence type="ECO:0000313" key="3">
    <source>
        <dbReference type="EMBL" id="SEW44392.1"/>
    </source>
</evidence>
<keyword evidence="4" id="KW-1185">Reference proteome</keyword>
<dbReference type="InterPro" id="IPR004629">
    <property type="entry name" value="WecG_TagA_CpsF"/>
</dbReference>
<proteinExistence type="predicted"/>
<dbReference type="CDD" id="cd06533">
    <property type="entry name" value="Glyco_transf_WecG_TagA"/>
    <property type="match status" value="1"/>
</dbReference>
<dbReference type="AlphaFoldDB" id="A0A1I0RSP3"/>
<gene>
    <name evidence="3" type="ORF">SAMN04488515_3188</name>
</gene>
<organism evidence="3 4">
    <name type="scientific">Cognatiyoonia koreensis</name>
    <dbReference type="NCBI Taxonomy" id="364200"/>
    <lineage>
        <taxon>Bacteria</taxon>
        <taxon>Pseudomonadati</taxon>
        <taxon>Pseudomonadota</taxon>
        <taxon>Alphaproteobacteria</taxon>
        <taxon>Rhodobacterales</taxon>
        <taxon>Paracoccaceae</taxon>
        <taxon>Cognatiyoonia</taxon>
    </lineage>
</organism>
<reference evidence="3 4" key="1">
    <citation type="submission" date="2016-10" db="EMBL/GenBank/DDBJ databases">
        <authorList>
            <person name="de Groot N.N."/>
        </authorList>
    </citation>
    <scope>NUCLEOTIDE SEQUENCE [LARGE SCALE GENOMIC DNA]</scope>
    <source>
        <strain evidence="3 4">DSM 17925</strain>
    </source>
</reference>
<keyword evidence="1" id="KW-0328">Glycosyltransferase</keyword>
<dbReference type="Pfam" id="PF03808">
    <property type="entry name" value="Glyco_tran_WecG"/>
    <property type="match status" value="1"/>
</dbReference>
<evidence type="ECO:0000313" key="4">
    <source>
        <dbReference type="Proteomes" id="UP000199167"/>
    </source>
</evidence>
<dbReference type="EMBL" id="FOIZ01000002">
    <property type="protein sequence ID" value="SEW44392.1"/>
    <property type="molecule type" value="Genomic_DNA"/>
</dbReference>
<accession>A0A1I0RSP3</accession>
<sequence length="258" mass="27605">MMVWSQSEHGDIKVTTSNQASLLADLVARFDAGVGFSVATLNLDHVVKLRRDAAFRQAYSQHTHVTADGNPIVWLSRLAGQDVSLIPGSELITPLAALAATHGVPVALYGSDECSLSQAAAALRQEHPTLEVAFCKSPDMGFDPDGPIATADMKDLNASGAGLCFIALGAPKQERLAARAQKLHPHIGFVSIGAGLNFISGSEKRAPRWVQAIAAEWLWRMMSNPERLAGRYAACILALPRLTVRAISARFSTKSILP</sequence>
<dbReference type="OrthoDB" id="9771846at2"/>